<dbReference type="FunFam" id="1.10.132.20:FF:000003">
    <property type="entry name" value="ribosome-recycling factor, mitochondrial isoform X2"/>
    <property type="match status" value="1"/>
</dbReference>
<keyword evidence="3" id="KW-0648">Protein biosynthesis</keyword>
<dbReference type="GO" id="GO:0043023">
    <property type="term" value="F:ribosomal large subunit binding"/>
    <property type="evidence" value="ECO:0007669"/>
    <property type="project" value="TreeGrafter"/>
</dbReference>
<evidence type="ECO:0000256" key="4">
    <source>
        <dbReference type="ARBA" id="ARBA00033107"/>
    </source>
</evidence>
<organism evidence="6">
    <name type="scientific">Ixodes ricinus</name>
    <name type="common">Common tick</name>
    <name type="synonym">Acarus ricinus</name>
    <dbReference type="NCBI Taxonomy" id="34613"/>
    <lineage>
        <taxon>Eukaryota</taxon>
        <taxon>Metazoa</taxon>
        <taxon>Ecdysozoa</taxon>
        <taxon>Arthropoda</taxon>
        <taxon>Chelicerata</taxon>
        <taxon>Arachnida</taxon>
        <taxon>Acari</taxon>
        <taxon>Parasitiformes</taxon>
        <taxon>Ixodida</taxon>
        <taxon>Ixodoidea</taxon>
        <taxon>Ixodidae</taxon>
        <taxon>Ixodinae</taxon>
        <taxon>Ixodes</taxon>
    </lineage>
</organism>
<evidence type="ECO:0000256" key="1">
    <source>
        <dbReference type="ARBA" id="ARBA00005912"/>
    </source>
</evidence>
<dbReference type="Gene3D" id="3.30.1360.40">
    <property type="match status" value="1"/>
</dbReference>
<dbReference type="SUPFAM" id="SSF55194">
    <property type="entry name" value="Ribosome recycling factor, RRF"/>
    <property type="match status" value="1"/>
</dbReference>
<evidence type="ECO:0000256" key="3">
    <source>
        <dbReference type="ARBA" id="ARBA00022917"/>
    </source>
</evidence>
<dbReference type="InterPro" id="IPR002661">
    <property type="entry name" value="Ribosome_recyc_fac"/>
</dbReference>
<dbReference type="GO" id="GO:0006412">
    <property type="term" value="P:translation"/>
    <property type="evidence" value="ECO:0007669"/>
    <property type="project" value="UniProtKB-KW"/>
</dbReference>
<dbReference type="InterPro" id="IPR036191">
    <property type="entry name" value="RRF_sf"/>
</dbReference>
<dbReference type="GO" id="GO:0005739">
    <property type="term" value="C:mitochondrion"/>
    <property type="evidence" value="ECO:0007669"/>
    <property type="project" value="TreeGrafter"/>
</dbReference>
<name>A0A0K8RFF5_IXORI</name>
<comment type="similarity">
    <text evidence="1">Belongs to the RRF family.</text>
</comment>
<dbReference type="PANTHER" id="PTHR20982">
    <property type="entry name" value="RIBOSOME RECYCLING FACTOR"/>
    <property type="match status" value="1"/>
</dbReference>
<dbReference type="InterPro" id="IPR023584">
    <property type="entry name" value="Ribosome_recyc_fac_dom"/>
</dbReference>
<dbReference type="EMBL" id="GADI01003997">
    <property type="protein sequence ID" value="JAA69811.1"/>
    <property type="molecule type" value="mRNA"/>
</dbReference>
<feature type="domain" description="Ribosome recycling factor" evidence="5">
    <location>
        <begin position="102"/>
        <end position="260"/>
    </location>
</feature>
<sequence length="263" mass="29475">MSLRCQLQLAYRLRLIAQRCSAGCKLQSSTLSSRPGHDSNSQYFPAVVSTRNYAKGANRPKHSAKDAKPKISLSDEELSEVVRIQQFRSEMQKVLQRLQDSFVKHLSLHSVAGNIDKIRVHVDSQEYSLAEVAQISKKGAQLIVLNMASFPDAIKAALKAIQESGMNISTQQDGTTVFCHLPKVTREHRETLSKNAKTLFTKAKEDLVAIERKYLKEIQKNKLGISEDVVYNASLQVKMETEDTVDQADTMTKAKQKELLGEK</sequence>
<reference evidence="6" key="1">
    <citation type="submission" date="2012-12" db="EMBL/GenBank/DDBJ databases">
        <title>Identification and characterization of a phenylalanine ammonia-lyase gene family in Isatis indigotica Fort.</title>
        <authorList>
            <person name="Liu Q."/>
            <person name="Chen J."/>
            <person name="Zhou X."/>
            <person name="Di P."/>
            <person name="Xiao Y."/>
            <person name="Xuan H."/>
            <person name="Zhang L."/>
            <person name="Chen W."/>
        </authorList>
    </citation>
    <scope>NUCLEOTIDE SEQUENCE</scope>
    <source>
        <tissue evidence="6">Salivary gland</tissue>
    </source>
</reference>
<dbReference type="PANTHER" id="PTHR20982:SF3">
    <property type="entry name" value="MITOCHONDRIAL RIBOSOME RECYCLING FACTOR PSEUDO 1"/>
    <property type="match status" value="1"/>
</dbReference>
<dbReference type="Gene3D" id="1.10.132.20">
    <property type="entry name" value="Ribosome-recycling factor"/>
    <property type="match status" value="1"/>
</dbReference>
<accession>A0A0K8RFF5</accession>
<evidence type="ECO:0000259" key="5">
    <source>
        <dbReference type="Pfam" id="PF01765"/>
    </source>
</evidence>
<protein>
    <recommendedName>
        <fullName evidence="2">Ribosome-recycling factor, mitochondrial</fullName>
    </recommendedName>
    <alternativeName>
        <fullName evidence="4">Ribosome-releasing factor, mitochondrial</fullName>
    </alternativeName>
</protein>
<dbReference type="AlphaFoldDB" id="A0A0K8RFF5"/>
<evidence type="ECO:0000256" key="2">
    <source>
        <dbReference type="ARBA" id="ARBA00020581"/>
    </source>
</evidence>
<evidence type="ECO:0000313" key="6">
    <source>
        <dbReference type="EMBL" id="JAA69811.1"/>
    </source>
</evidence>
<dbReference type="Pfam" id="PF01765">
    <property type="entry name" value="RRF"/>
    <property type="match status" value="1"/>
</dbReference>
<proteinExistence type="evidence at transcript level"/>